<protein>
    <submittedName>
        <fullName evidence="2">XRE family transcriptional regulator</fullName>
    </submittedName>
</protein>
<dbReference type="SUPFAM" id="SSF47413">
    <property type="entry name" value="lambda repressor-like DNA-binding domains"/>
    <property type="match status" value="1"/>
</dbReference>
<dbReference type="PROSITE" id="PS50943">
    <property type="entry name" value="HTH_CROC1"/>
    <property type="match status" value="1"/>
</dbReference>
<dbReference type="InterPro" id="IPR011990">
    <property type="entry name" value="TPR-like_helical_dom_sf"/>
</dbReference>
<feature type="domain" description="HTH cro/C1-type" evidence="1">
    <location>
        <begin position="15"/>
        <end position="68"/>
    </location>
</feature>
<dbReference type="Pfam" id="PF13560">
    <property type="entry name" value="HTH_31"/>
    <property type="match status" value="1"/>
</dbReference>
<dbReference type="SUPFAM" id="SSF48452">
    <property type="entry name" value="TPR-like"/>
    <property type="match status" value="1"/>
</dbReference>
<gene>
    <name evidence="2" type="ORF">D0469_08630</name>
</gene>
<dbReference type="InterPro" id="IPR010982">
    <property type="entry name" value="Lambda_DNA-bd_dom_sf"/>
</dbReference>
<accession>A0A372LPH2</accession>
<dbReference type="AlphaFoldDB" id="A0A372LPH2"/>
<name>A0A372LPH2_9BACI</name>
<comment type="caution">
    <text evidence="2">The sequence shown here is derived from an EMBL/GenBank/DDBJ whole genome shotgun (WGS) entry which is preliminary data.</text>
</comment>
<proteinExistence type="predicted"/>
<evidence type="ECO:0000259" key="1">
    <source>
        <dbReference type="PROSITE" id="PS50943"/>
    </source>
</evidence>
<dbReference type="RefSeq" id="WP_117326344.1">
    <property type="nucleotide sequence ID" value="NZ_QVTE01000020.1"/>
</dbReference>
<dbReference type="GO" id="GO:0003677">
    <property type="term" value="F:DNA binding"/>
    <property type="evidence" value="ECO:0007669"/>
    <property type="project" value="InterPro"/>
</dbReference>
<keyword evidence="3" id="KW-1185">Reference proteome</keyword>
<dbReference type="CDD" id="cd00093">
    <property type="entry name" value="HTH_XRE"/>
    <property type="match status" value="1"/>
</dbReference>
<evidence type="ECO:0000313" key="2">
    <source>
        <dbReference type="EMBL" id="RFU69863.1"/>
    </source>
</evidence>
<dbReference type="Proteomes" id="UP000264541">
    <property type="component" value="Unassembled WGS sequence"/>
</dbReference>
<dbReference type="EMBL" id="QVTE01000020">
    <property type="protein sequence ID" value="RFU69863.1"/>
    <property type="molecule type" value="Genomic_DNA"/>
</dbReference>
<dbReference type="SMART" id="SM00530">
    <property type="entry name" value="HTH_XRE"/>
    <property type="match status" value="1"/>
</dbReference>
<organism evidence="2 3">
    <name type="scientific">Peribacillus saganii</name>
    <dbReference type="NCBI Taxonomy" id="2303992"/>
    <lineage>
        <taxon>Bacteria</taxon>
        <taxon>Bacillati</taxon>
        <taxon>Bacillota</taxon>
        <taxon>Bacilli</taxon>
        <taxon>Bacillales</taxon>
        <taxon>Bacillaceae</taxon>
        <taxon>Peribacillus</taxon>
    </lineage>
</organism>
<dbReference type="OrthoDB" id="34624at2"/>
<dbReference type="Gene3D" id="1.25.40.10">
    <property type="entry name" value="Tetratricopeptide repeat domain"/>
    <property type="match status" value="1"/>
</dbReference>
<reference evidence="2 3" key="1">
    <citation type="submission" date="2018-08" db="EMBL/GenBank/DDBJ databases">
        <title>Bacillus chawlae sp. nov., Bacillus glennii sp. nov., and Bacillus saganii sp. nov. Isolated from the Vehicle Assembly Building at Kennedy Space Center where the Viking Spacecraft were Assembled.</title>
        <authorList>
            <person name="Seuylemezian A."/>
            <person name="Vaishampayan P."/>
        </authorList>
    </citation>
    <scope>NUCLEOTIDE SEQUENCE [LARGE SCALE GENOMIC DNA]</scope>
    <source>
        <strain evidence="2 3">V47-23a</strain>
    </source>
</reference>
<sequence>MNQIIPRHNEIGDKIRAARKTKGMTLEELAEGICSLGKMSQIENGRQPVTEQQLTELCIKLELPMSYFSDPDINAKLKEMDYLNLKIRDLIELQQWEYAKSELKLFSEKVESYQIPSRKIDFHFLSGIFYLKTDQSQLAEAHLFQVIDAEEKNNYNLRLKLDAYNLLASIMFSRKNISQSFKILDKAMELSSVSPTVTKIERDKIYFNRAILYICTASKYQAIQNINKINHYMIAHLETDYMKLLVQLLDDNSLEDVRETLLSLREKQQQTNDAAGILRGWALTIYTSLAAYPKNDIGLQLKEHFLSDLDMFKDIPDQREQCLAVIQLSIYVSLHRNDDTSFITDLIKRAKPFVTSIKDPLLIARHFFLEGQFYKRILQDTLSSHVLFQKAYETLKDDGQSILKADILYELCKKEKSDSKVMTALDIYHSHLESQFLFTHFYDLTLPAFKY</sequence>
<evidence type="ECO:0000313" key="3">
    <source>
        <dbReference type="Proteomes" id="UP000264541"/>
    </source>
</evidence>
<dbReference type="InterPro" id="IPR001387">
    <property type="entry name" value="Cro/C1-type_HTH"/>
</dbReference>